<gene>
    <name evidence="2" type="ORF">SFRA_012130</name>
</gene>
<name>A0A3R7I2J1_9ACTN</name>
<proteinExistence type="predicted"/>
<dbReference type="OrthoDB" id="3917849at2"/>
<protein>
    <submittedName>
        <fullName evidence="2">Uncharacterized protein</fullName>
    </submittedName>
</protein>
<feature type="region of interest" description="Disordered" evidence="1">
    <location>
        <begin position="396"/>
        <end position="610"/>
    </location>
</feature>
<comment type="caution">
    <text evidence="2">The sequence shown here is derived from an EMBL/GenBank/DDBJ whole genome shotgun (WGS) entry which is preliminary data.</text>
</comment>
<organism evidence="2 3">
    <name type="scientific">Streptomyces xinghaiensis</name>
    <dbReference type="NCBI Taxonomy" id="1038928"/>
    <lineage>
        <taxon>Bacteria</taxon>
        <taxon>Bacillati</taxon>
        <taxon>Actinomycetota</taxon>
        <taxon>Actinomycetes</taxon>
        <taxon>Kitasatosporales</taxon>
        <taxon>Streptomycetaceae</taxon>
        <taxon>Streptomyces</taxon>
    </lineage>
</organism>
<feature type="compositionally biased region" description="Basic and acidic residues" evidence="1">
    <location>
        <begin position="419"/>
        <end position="436"/>
    </location>
</feature>
<dbReference type="Proteomes" id="UP000028058">
    <property type="component" value="Unassembled WGS sequence"/>
</dbReference>
<evidence type="ECO:0000313" key="2">
    <source>
        <dbReference type="EMBL" id="RKM95795.1"/>
    </source>
</evidence>
<dbReference type="EMBL" id="JNAD02000005">
    <property type="protein sequence ID" value="RKM95795.1"/>
    <property type="molecule type" value="Genomic_DNA"/>
</dbReference>
<evidence type="ECO:0000256" key="1">
    <source>
        <dbReference type="SAM" id="MobiDB-lite"/>
    </source>
</evidence>
<feature type="compositionally biased region" description="Basic and acidic residues" evidence="1">
    <location>
        <begin position="443"/>
        <end position="452"/>
    </location>
</feature>
<dbReference type="AlphaFoldDB" id="A0A3R7I2J1"/>
<feature type="compositionally biased region" description="Gly residues" evidence="1">
    <location>
        <begin position="495"/>
        <end position="549"/>
    </location>
</feature>
<keyword evidence="3" id="KW-1185">Reference proteome</keyword>
<reference evidence="2 3" key="1">
    <citation type="journal article" date="2014" name="Genome Announc.">
        <title>Draft Genome Sequence of Streptomyces fradiae ATCC 19609, a Strain Highly Sensitive to Antibiotics.</title>
        <authorList>
            <person name="Bekker O.B."/>
            <person name="Klimina K.M."/>
            <person name="Vatlin A.A."/>
            <person name="Zakharevich N.V."/>
            <person name="Kasianov A.S."/>
            <person name="Danilenko V.N."/>
        </authorList>
    </citation>
    <scope>NUCLEOTIDE SEQUENCE [LARGE SCALE GENOMIC DNA]</scope>
    <source>
        <strain evidence="2 3">ATCC 19609</strain>
    </source>
</reference>
<accession>A0A3R7I2J1</accession>
<evidence type="ECO:0000313" key="3">
    <source>
        <dbReference type="Proteomes" id="UP000028058"/>
    </source>
</evidence>
<sequence length="826" mass="86602">MIEPGMIPQYTGDWAQLEKDIAALRKKAGGIRGAGGDVHSRFQDVSVHYKAPEAGQLLSSTLPVKTTADEFADDIEALAKALETFVSEAKPHADRLKRLKQKAFAFVDSVEGDDDWTDDQEKVDAHQALMDGVATAREGFQEAERKAANTINAISPAMCRPKWVEDDGSHKPGMYGQSAEMLKGMEDLPWGSPEGRTYERWSLEWWGHGAKSWVWDGIVVDSIWGGVEGIGTLLGYDGAEAAGQAWDGLRRTFVGAYAYGMDWAGQEEHLSDWQQESKGYAKEFGKAFIAYDMWEEDPARAHATVFFNIITLGAGPLGAAAKLGKGGTFSKAAGTMARVGDALDPLSGGLRAAKALSDLPRMSQVLANVSNNLNLPKTNFPDGALDDLGNRYRVDQDGNFIPLDRDGTPNTDPAPREAAAADRVPDGLPGRPDRPGTTEGPDGPDRPGERELVGAGARPGESTARAGDALPPPRASHEPGGPGGGGRGGAEKPSGGTGDAPGVGGVGSGHSGPGGYGPGGGTGGHGPGNSPGGGSGDSGSGRSPSGGGSPEVPHGDTPGDGAGPGEGTTPSDGTPGNGVPADGTPDGGTPSGEVSPSDVLPGIQPDRYTRTDGDIAQAKTGPLKPEQEAGLLAELTRARMPAADQQKVIQSLRKDPYGAGVAELINRGHLRDVENYDGILSMCKNGPSRSDPSSMVPAAYMALTHATELQNRGITRLGFEFGGNKTKWDLDVYTRNPDGSIDYGYQLKDVQNAKKIWPVAEGAADQLDYNPMGQRVAILDIHQPMSKMNPRIVGKLEDLAENSEGTFLLRFEDGSITIPPNGPVFP</sequence>
<dbReference type="RefSeq" id="WP_043462796.1">
    <property type="nucleotide sequence ID" value="NZ_CP134822.1"/>
</dbReference>